<dbReference type="EMBL" id="AGCM01000006">
    <property type="protein sequence ID" value="EHM56080.1"/>
    <property type="molecule type" value="Genomic_DNA"/>
</dbReference>
<name>G9ZBI1_9GAMM</name>
<protein>
    <submittedName>
        <fullName evidence="1">Uncharacterized protein</fullName>
    </submittedName>
</protein>
<accession>G9ZBI1</accession>
<dbReference type="AlphaFoldDB" id="G9ZBI1"/>
<reference evidence="1 2" key="1">
    <citation type="submission" date="2011-08" db="EMBL/GenBank/DDBJ databases">
        <authorList>
            <person name="Weinstock G."/>
            <person name="Sodergren E."/>
            <person name="Clifton S."/>
            <person name="Fulton L."/>
            <person name="Fulton B."/>
            <person name="Courtney L."/>
            <person name="Fronick C."/>
            <person name="Harrison M."/>
            <person name="Strong C."/>
            <person name="Farmer C."/>
            <person name="Delahaunty K."/>
            <person name="Markovic C."/>
            <person name="Hall O."/>
            <person name="Minx P."/>
            <person name="Tomlinson C."/>
            <person name="Mitreva M."/>
            <person name="Hou S."/>
            <person name="Chen J."/>
            <person name="Wollam A."/>
            <person name="Pepin K.H."/>
            <person name="Johnson M."/>
            <person name="Bhonagiri V."/>
            <person name="Zhang X."/>
            <person name="Suruliraj S."/>
            <person name="Warren W."/>
            <person name="Chinwalla A."/>
            <person name="Mardis E.R."/>
            <person name="Wilson R.K."/>
        </authorList>
    </citation>
    <scope>NUCLEOTIDE SEQUENCE [LARGE SCALE GENOMIC DNA]</scope>
    <source>
        <strain evidence="1 2">F0432</strain>
    </source>
</reference>
<comment type="caution">
    <text evidence="1">The sequence shown here is derived from an EMBL/GenBank/DDBJ whole genome shotgun (WGS) entry which is preliminary data.</text>
</comment>
<gene>
    <name evidence="1" type="ORF">HMPREF9080_00104</name>
</gene>
<evidence type="ECO:0000313" key="1">
    <source>
        <dbReference type="EMBL" id="EHM56080.1"/>
    </source>
</evidence>
<dbReference type="Proteomes" id="UP000004750">
    <property type="component" value="Unassembled WGS sequence"/>
</dbReference>
<evidence type="ECO:0000313" key="2">
    <source>
        <dbReference type="Proteomes" id="UP000004750"/>
    </source>
</evidence>
<proteinExistence type="predicted"/>
<organism evidence="1 2">
    <name type="scientific">Cardiobacterium valvarum F0432</name>
    <dbReference type="NCBI Taxonomy" id="797473"/>
    <lineage>
        <taxon>Bacteria</taxon>
        <taxon>Pseudomonadati</taxon>
        <taxon>Pseudomonadota</taxon>
        <taxon>Gammaproteobacteria</taxon>
        <taxon>Cardiobacteriales</taxon>
        <taxon>Cardiobacteriaceae</taxon>
        <taxon>Cardiobacterium</taxon>
    </lineage>
</organism>
<sequence length="40" mass="4520">MKPSIAATRAIIKSAKHLKRRAGCNIYLLFSLCIIDEQFV</sequence>
<dbReference type="HOGENOM" id="CLU_3286785_0_0_6"/>